<feature type="compositionally biased region" description="Basic and acidic residues" evidence="1">
    <location>
        <begin position="673"/>
        <end position="695"/>
    </location>
</feature>
<gene>
    <name evidence="2" type="ORF">C1H76_8753</name>
</gene>
<dbReference type="Pfam" id="PF10336">
    <property type="entry name" value="DUF2420"/>
    <property type="match status" value="1"/>
</dbReference>
<sequence>MATVMATPINVDHHDDMEIADAASTDMDFDIDFDTTGEAHYTNEDEMQDDVPQTTEPEDIELRSATADPEDYMVDDSVQEISENQDGEMIDDPQDIQPGEVVDEELLDFSDEELDSTPHIQIQQEESHDGITPAVAQDETIHAHHSPALVENMPALEFHAPEATATVEGDGGAADLTAPNEEILSHEKSAESVGQVALSKTDSNAVEKDKSITEASVSNEEHVVFTQVEAQSSTDVDHPNTAGTEAHESAGGNEEDHREEESFQPEELTLENEANEQFAGVIADEIHADEAVQHVAAENDSPRSHSSEGKHTYTGLHTTIVKYAGGEYTLFPSSEPSEGEEYFLQNENLASGSIGDLLQACRGTLGEAITEDEELELHVEDLGLYLSEDSTAAFSTSFSELLDIFVQLHRQDGNEQPPPVTVSLTSKPRFINRLTLLANAAAEGRGLSQIAFLSPQAEGEYSYDEEHHTEHAASELVEGDDNTNDKQFQHERLEDYGQDHERASYPPRDPVNDEPGEEQVSGDAAEQRDDNVTSRTLSPNHGEVHDVSNDQRQDQDEQYNQEQELFEDDGDRSGLSAQIPGEDREHDKPLDENVDSVTNKRPDYGEQIDQAVQQLEEAAEDFGESLDEAAANPVDAPSEAAITDAKSHEHNSEPVEQHADEFDEIDFEDHDYDNDKIRLNEDPDDASAGKDDAKQANKRGFAEVAEEEQQENKRPRSS</sequence>
<feature type="compositionally biased region" description="Acidic residues" evidence="1">
    <location>
        <begin position="77"/>
        <end position="94"/>
    </location>
</feature>
<feature type="region of interest" description="Disordered" evidence="1">
    <location>
        <begin position="37"/>
        <end position="58"/>
    </location>
</feature>
<feature type="compositionally biased region" description="Acidic residues" evidence="1">
    <location>
        <begin position="617"/>
        <end position="627"/>
    </location>
</feature>
<feature type="compositionally biased region" description="Basic and acidic residues" evidence="1">
    <location>
        <begin position="464"/>
        <end position="473"/>
    </location>
</feature>
<evidence type="ECO:0000313" key="2">
    <source>
        <dbReference type="EMBL" id="TKX19087.1"/>
    </source>
</evidence>
<dbReference type="Proteomes" id="UP000308133">
    <property type="component" value="Unassembled WGS sequence"/>
</dbReference>
<name>A0A4U7AVL2_9PEZI</name>
<feature type="compositionally biased region" description="Acidic residues" evidence="1">
    <location>
        <begin position="661"/>
        <end position="672"/>
    </location>
</feature>
<accession>A0A4U7AVL2</accession>
<feature type="compositionally biased region" description="Basic and acidic residues" evidence="1">
    <location>
        <begin position="542"/>
        <end position="555"/>
    </location>
</feature>
<feature type="region of interest" description="Disordered" evidence="1">
    <location>
        <begin position="166"/>
        <end position="266"/>
    </location>
</feature>
<dbReference type="AlphaFoldDB" id="A0A4U7AVL2"/>
<feature type="region of interest" description="Disordered" evidence="1">
    <location>
        <begin position="458"/>
        <end position="483"/>
    </location>
</feature>
<reference evidence="2 3" key="1">
    <citation type="submission" date="2018-02" db="EMBL/GenBank/DDBJ databases">
        <title>Draft genome sequences of Elsinoe sp., causing black scab on jojoba.</title>
        <authorList>
            <person name="Stodart B."/>
            <person name="Jeffress S."/>
            <person name="Ash G."/>
            <person name="Arun Chinnappa K."/>
        </authorList>
    </citation>
    <scope>NUCLEOTIDE SEQUENCE [LARGE SCALE GENOMIC DNA]</scope>
    <source>
        <strain evidence="2 3">Hillstone_2</strain>
    </source>
</reference>
<dbReference type="EMBL" id="PTQR01000121">
    <property type="protein sequence ID" value="TKX19087.1"/>
    <property type="molecule type" value="Genomic_DNA"/>
</dbReference>
<organism evidence="2 3">
    <name type="scientific">Elsinoe australis</name>
    <dbReference type="NCBI Taxonomy" id="40998"/>
    <lineage>
        <taxon>Eukaryota</taxon>
        <taxon>Fungi</taxon>
        <taxon>Dikarya</taxon>
        <taxon>Ascomycota</taxon>
        <taxon>Pezizomycotina</taxon>
        <taxon>Dothideomycetes</taxon>
        <taxon>Dothideomycetidae</taxon>
        <taxon>Myriangiales</taxon>
        <taxon>Elsinoaceae</taxon>
        <taxon>Elsinoe</taxon>
    </lineage>
</organism>
<feature type="compositionally biased region" description="Acidic residues" evidence="1">
    <location>
        <begin position="556"/>
        <end position="570"/>
    </location>
</feature>
<dbReference type="InterPro" id="IPR018822">
    <property type="entry name" value="UPF0646"/>
</dbReference>
<comment type="caution">
    <text evidence="2">The sequence shown here is derived from an EMBL/GenBank/DDBJ whole genome shotgun (WGS) entry which is preliminary data.</text>
</comment>
<evidence type="ECO:0000313" key="3">
    <source>
        <dbReference type="Proteomes" id="UP000308133"/>
    </source>
</evidence>
<evidence type="ECO:0000256" key="1">
    <source>
        <dbReference type="SAM" id="MobiDB-lite"/>
    </source>
</evidence>
<feature type="compositionally biased region" description="Basic and acidic residues" evidence="1">
    <location>
        <begin position="645"/>
        <end position="660"/>
    </location>
</feature>
<protein>
    <submittedName>
        <fullName evidence="2">Uncharacterized protein</fullName>
    </submittedName>
</protein>
<feature type="compositionally biased region" description="Basic and acidic residues" evidence="1">
    <location>
        <begin position="581"/>
        <end position="591"/>
    </location>
</feature>
<feature type="region of interest" description="Disordered" evidence="1">
    <location>
        <begin position="77"/>
        <end position="98"/>
    </location>
</feature>
<feature type="region of interest" description="Disordered" evidence="1">
    <location>
        <begin position="495"/>
        <end position="718"/>
    </location>
</feature>
<proteinExistence type="predicted"/>